<sequence>MVRGDNASHFKQRPFLFLDYHYMTWNVNYFIYFYMGLKCCDIATTISSEVPRPSR</sequence>
<dbReference type="EMBL" id="BK015525">
    <property type="protein sequence ID" value="DAE11078.1"/>
    <property type="molecule type" value="Genomic_DNA"/>
</dbReference>
<evidence type="ECO:0000313" key="1">
    <source>
        <dbReference type="EMBL" id="DAE11078.1"/>
    </source>
</evidence>
<protein>
    <submittedName>
        <fullName evidence="1">Uncharacterized protein</fullName>
    </submittedName>
</protein>
<reference evidence="1" key="1">
    <citation type="journal article" date="2021" name="Proc. Natl. Acad. Sci. U.S.A.">
        <title>A Catalog of Tens of Thousands of Viruses from Human Metagenomes Reveals Hidden Associations with Chronic Diseases.</title>
        <authorList>
            <person name="Tisza M.J."/>
            <person name="Buck C.B."/>
        </authorList>
    </citation>
    <scope>NUCLEOTIDE SEQUENCE</scope>
    <source>
        <strain evidence="1">CtzwE5</strain>
    </source>
</reference>
<accession>A0A8S5PVK4</accession>
<name>A0A8S5PVK4_9CAUD</name>
<proteinExistence type="predicted"/>
<organism evidence="1">
    <name type="scientific">Myoviridae sp. ctzwE5</name>
    <dbReference type="NCBI Taxonomy" id="2825214"/>
    <lineage>
        <taxon>Viruses</taxon>
        <taxon>Duplodnaviria</taxon>
        <taxon>Heunggongvirae</taxon>
        <taxon>Uroviricota</taxon>
        <taxon>Caudoviricetes</taxon>
    </lineage>
</organism>